<feature type="active site" description="Proton donor" evidence="17">
    <location>
        <position position="221"/>
    </location>
</feature>
<dbReference type="PANTHER" id="PTHR21071">
    <property type="entry name" value="UDP-N-ACETYLENOLPYRUVOYLGLUCOSAMINE REDUCTASE"/>
    <property type="match status" value="1"/>
</dbReference>
<gene>
    <name evidence="17 19" type="primary">murB</name>
    <name evidence="19" type="ORF">Rhe02_68270</name>
</gene>
<evidence type="ECO:0000256" key="16">
    <source>
        <dbReference type="ARBA" id="ARBA00048914"/>
    </source>
</evidence>
<keyword evidence="13 17" id="KW-0560">Oxidoreductase</keyword>
<sequence>MQTVTAASTEEIIAGVRDAVREDRPLLLLGGGSNVVISDEGFPGLALLIRSSGFAVTYDDGDHVLVRVAAGQPWDEFVAQTVDQGWSGVECLAGIPGAAGATPIQNVGAYGQDVSQTITEVTVYDRDEGAVGTFAGDECLFEYRTSRFKHADRWVVLDVTFRLRADSLSGPIAYAELAKALSVPVGERVPLATAREAVLALRRGKGMVLDPADPDTRSVGSFFTNPILSEAAYQAIAEMAPPAWPMPGGTVKISAAWLIERAGFSKGYERGPARISTKHTLALTNPGQARTKDLLELAAEIRDGVHDRFGVQLHPEPVLINCTL</sequence>
<dbReference type="GO" id="GO:0071555">
    <property type="term" value="P:cell wall organization"/>
    <property type="evidence" value="ECO:0007669"/>
    <property type="project" value="UniProtKB-KW"/>
</dbReference>
<evidence type="ECO:0000256" key="3">
    <source>
        <dbReference type="ARBA" id="ARBA00004496"/>
    </source>
</evidence>
<dbReference type="Pfam" id="PF02873">
    <property type="entry name" value="MurB_C"/>
    <property type="match status" value="1"/>
</dbReference>
<dbReference type="GO" id="GO:0051301">
    <property type="term" value="P:cell division"/>
    <property type="evidence" value="ECO:0007669"/>
    <property type="project" value="UniProtKB-KW"/>
</dbReference>
<comment type="caution">
    <text evidence="19">The sequence shown here is derived from an EMBL/GenBank/DDBJ whole genome shotgun (WGS) entry which is preliminary data.</text>
</comment>
<evidence type="ECO:0000256" key="14">
    <source>
        <dbReference type="ARBA" id="ARBA00023306"/>
    </source>
</evidence>
<evidence type="ECO:0000259" key="18">
    <source>
        <dbReference type="PROSITE" id="PS51387"/>
    </source>
</evidence>
<evidence type="ECO:0000256" key="4">
    <source>
        <dbReference type="ARBA" id="ARBA00004752"/>
    </source>
</evidence>
<dbReference type="Gene3D" id="3.90.78.10">
    <property type="entry name" value="UDP-N-acetylenolpyruvoylglucosamine reductase, C-terminal domain"/>
    <property type="match status" value="1"/>
</dbReference>
<dbReference type="GO" id="GO:0008762">
    <property type="term" value="F:UDP-N-acetylmuramate dehydrogenase activity"/>
    <property type="evidence" value="ECO:0007669"/>
    <property type="project" value="UniProtKB-UniRule"/>
</dbReference>
<evidence type="ECO:0000256" key="2">
    <source>
        <dbReference type="ARBA" id="ARBA00003921"/>
    </source>
</evidence>
<comment type="catalytic activity">
    <reaction evidence="16 17">
        <text>UDP-N-acetyl-alpha-D-muramate + NADP(+) = UDP-N-acetyl-3-O-(1-carboxyvinyl)-alpha-D-glucosamine + NADPH + H(+)</text>
        <dbReference type="Rhea" id="RHEA:12248"/>
        <dbReference type="ChEBI" id="CHEBI:15378"/>
        <dbReference type="ChEBI" id="CHEBI:57783"/>
        <dbReference type="ChEBI" id="CHEBI:58349"/>
        <dbReference type="ChEBI" id="CHEBI:68483"/>
        <dbReference type="ChEBI" id="CHEBI:70757"/>
        <dbReference type="EC" id="1.3.1.98"/>
    </reaction>
</comment>
<dbReference type="UniPathway" id="UPA00219"/>
<keyword evidence="6 17" id="KW-0963">Cytoplasm</keyword>
<dbReference type="InterPro" id="IPR016166">
    <property type="entry name" value="FAD-bd_PCMH"/>
</dbReference>
<evidence type="ECO:0000256" key="1">
    <source>
        <dbReference type="ARBA" id="ARBA00001974"/>
    </source>
</evidence>
<evidence type="ECO:0000256" key="12">
    <source>
        <dbReference type="ARBA" id="ARBA00022984"/>
    </source>
</evidence>
<evidence type="ECO:0000256" key="13">
    <source>
        <dbReference type="ARBA" id="ARBA00023002"/>
    </source>
</evidence>
<keyword evidence="9 17" id="KW-0274">FAD</keyword>
<dbReference type="InterPro" id="IPR016169">
    <property type="entry name" value="FAD-bd_PCMH_sub2"/>
</dbReference>
<keyword evidence="12 17" id="KW-0573">Peptidoglycan synthesis</keyword>
<evidence type="ECO:0000256" key="9">
    <source>
        <dbReference type="ARBA" id="ARBA00022827"/>
    </source>
</evidence>
<feature type="active site" evidence="17">
    <location>
        <position position="144"/>
    </location>
</feature>
<dbReference type="InterPro" id="IPR003170">
    <property type="entry name" value="MurB"/>
</dbReference>
<dbReference type="Pfam" id="PF01565">
    <property type="entry name" value="FAD_binding_4"/>
    <property type="match status" value="1"/>
</dbReference>
<comment type="subcellular location">
    <subcellularLocation>
        <location evidence="3 17">Cytoplasm</location>
    </subcellularLocation>
</comment>
<dbReference type="AlphaFoldDB" id="A0A8J3QDI4"/>
<dbReference type="PANTHER" id="PTHR21071:SF4">
    <property type="entry name" value="UDP-N-ACETYLENOLPYRUVOYLGLUCOSAMINE REDUCTASE"/>
    <property type="match status" value="1"/>
</dbReference>
<evidence type="ECO:0000256" key="8">
    <source>
        <dbReference type="ARBA" id="ARBA00022630"/>
    </source>
</evidence>
<dbReference type="GO" id="GO:0005829">
    <property type="term" value="C:cytosol"/>
    <property type="evidence" value="ECO:0007669"/>
    <property type="project" value="TreeGrafter"/>
</dbReference>
<feature type="active site" evidence="17">
    <location>
        <position position="316"/>
    </location>
</feature>
<evidence type="ECO:0000256" key="5">
    <source>
        <dbReference type="ARBA" id="ARBA00010485"/>
    </source>
</evidence>
<keyword evidence="11 17" id="KW-0133">Cell shape</keyword>
<dbReference type="InterPro" id="IPR036318">
    <property type="entry name" value="FAD-bd_PCMH-like_sf"/>
</dbReference>
<protein>
    <recommendedName>
        <fullName evidence="17">UDP-N-acetylenolpyruvoylglucosamine reductase</fullName>
        <ecNumber evidence="17">1.3.1.98</ecNumber>
    </recommendedName>
    <alternativeName>
        <fullName evidence="17">UDP-N-acetylmuramate dehydrogenase</fullName>
    </alternativeName>
</protein>
<evidence type="ECO:0000313" key="20">
    <source>
        <dbReference type="Proteomes" id="UP000612899"/>
    </source>
</evidence>
<evidence type="ECO:0000256" key="11">
    <source>
        <dbReference type="ARBA" id="ARBA00022960"/>
    </source>
</evidence>
<dbReference type="Gene3D" id="3.30.465.10">
    <property type="match status" value="1"/>
</dbReference>
<evidence type="ECO:0000256" key="15">
    <source>
        <dbReference type="ARBA" id="ARBA00023316"/>
    </source>
</evidence>
<name>A0A8J3QDI4_9ACTN</name>
<keyword evidence="10 17" id="KW-0521">NADP</keyword>
<keyword evidence="8 17" id="KW-0285">Flavoprotein</keyword>
<dbReference type="GO" id="GO:0009252">
    <property type="term" value="P:peptidoglycan biosynthetic process"/>
    <property type="evidence" value="ECO:0007669"/>
    <property type="project" value="UniProtKB-UniRule"/>
</dbReference>
<dbReference type="InterPro" id="IPR036635">
    <property type="entry name" value="MurB_C_sf"/>
</dbReference>
<dbReference type="SUPFAM" id="SSF56176">
    <property type="entry name" value="FAD-binding/transporter-associated domain-like"/>
    <property type="match status" value="1"/>
</dbReference>
<evidence type="ECO:0000256" key="10">
    <source>
        <dbReference type="ARBA" id="ARBA00022857"/>
    </source>
</evidence>
<comment type="similarity">
    <text evidence="5 17">Belongs to the MurB family.</text>
</comment>
<dbReference type="EMBL" id="BONY01000054">
    <property type="protein sequence ID" value="GIH08760.1"/>
    <property type="molecule type" value="Genomic_DNA"/>
</dbReference>
<dbReference type="SUPFAM" id="SSF56194">
    <property type="entry name" value="Uridine diphospho-N-Acetylenolpyruvylglucosamine reductase, MurB, C-terminal domain"/>
    <property type="match status" value="1"/>
</dbReference>
<dbReference type="InterPro" id="IPR011601">
    <property type="entry name" value="MurB_C"/>
</dbReference>
<keyword evidence="15 17" id="KW-0961">Cell wall biogenesis/degradation</keyword>
<evidence type="ECO:0000256" key="17">
    <source>
        <dbReference type="HAMAP-Rule" id="MF_00037"/>
    </source>
</evidence>
<dbReference type="NCBIfam" id="NF010478">
    <property type="entry name" value="PRK13903.1"/>
    <property type="match status" value="1"/>
</dbReference>
<evidence type="ECO:0000256" key="7">
    <source>
        <dbReference type="ARBA" id="ARBA00022618"/>
    </source>
</evidence>
<keyword evidence="20" id="KW-1185">Reference proteome</keyword>
<organism evidence="19 20">
    <name type="scientific">Rhizocola hellebori</name>
    <dbReference type="NCBI Taxonomy" id="1392758"/>
    <lineage>
        <taxon>Bacteria</taxon>
        <taxon>Bacillati</taxon>
        <taxon>Actinomycetota</taxon>
        <taxon>Actinomycetes</taxon>
        <taxon>Micromonosporales</taxon>
        <taxon>Micromonosporaceae</taxon>
        <taxon>Rhizocola</taxon>
    </lineage>
</organism>
<dbReference type="NCBIfam" id="TIGR00179">
    <property type="entry name" value="murB"/>
    <property type="match status" value="1"/>
</dbReference>
<comment type="cofactor">
    <cofactor evidence="1 17">
        <name>FAD</name>
        <dbReference type="ChEBI" id="CHEBI:57692"/>
    </cofactor>
</comment>
<dbReference type="Proteomes" id="UP000612899">
    <property type="component" value="Unassembled WGS sequence"/>
</dbReference>
<comment type="pathway">
    <text evidence="4 17">Cell wall biogenesis; peptidoglycan biosynthesis.</text>
</comment>
<dbReference type="HAMAP" id="MF_00037">
    <property type="entry name" value="MurB"/>
    <property type="match status" value="1"/>
</dbReference>
<dbReference type="InterPro" id="IPR016167">
    <property type="entry name" value="FAD-bd_PCMH_sub1"/>
</dbReference>
<feature type="domain" description="FAD-binding PCMH-type" evidence="18">
    <location>
        <begin position="1"/>
        <end position="166"/>
    </location>
</feature>
<dbReference type="EC" id="1.3.1.98" evidence="17"/>
<accession>A0A8J3QDI4</accession>
<keyword evidence="14 17" id="KW-0131">Cell cycle</keyword>
<dbReference type="GO" id="GO:0008360">
    <property type="term" value="P:regulation of cell shape"/>
    <property type="evidence" value="ECO:0007669"/>
    <property type="project" value="UniProtKB-KW"/>
</dbReference>
<dbReference type="GO" id="GO:0071949">
    <property type="term" value="F:FAD binding"/>
    <property type="evidence" value="ECO:0007669"/>
    <property type="project" value="InterPro"/>
</dbReference>
<dbReference type="Gene3D" id="3.30.43.10">
    <property type="entry name" value="Uridine Diphospho-n-acetylenolpyruvylglucosamine Reductase, domain 2"/>
    <property type="match status" value="1"/>
</dbReference>
<proteinExistence type="inferred from homology"/>
<reference evidence="19" key="1">
    <citation type="submission" date="2021-01" db="EMBL/GenBank/DDBJ databases">
        <title>Whole genome shotgun sequence of Rhizocola hellebori NBRC 109834.</title>
        <authorList>
            <person name="Komaki H."/>
            <person name="Tamura T."/>
        </authorList>
    </citation>
    <scope>NUCLEOTIDE SEQUENCE</scope>
    <source>
        <strain evidence="19">NBRC 109834</strain>
    </source>
</reference>
<dbReference type="InterPro" id="IPR006094">
    <property type="entry name" value="Oxid_FAD_bind_N"/>
</dbReference>
<evidence type="ECO:0000256" key="6">
    <source>
        <dbReference type="ARBA" id="ARBA00022490"/>
    </source>
</evidence>
<keyword evidence="7 17" id="KW-0132">Cell division</keyword>
<evidence type="ECO:0000313" key="19">
    <source>
        <dbReference type="EMBL" id="GIH08760.1"/>
    </source>
</evidence>
<dbReference type="PROSITE" id="PS51387">
    <property type="entry name" value="FAD_PCMH"/>
    <property type="match status" value="1"/>
</dbReference>
<comment type="function">
    <text evidence="2 17">Cell wall formation.</text>
</comment>